<dbReference type="EMBL" id="CP000360">
    <property type="protein sequence ID" value="ABF41881.1"/>
    <property type="molecule type" value="Genomic_DNA"/>
</dbReference>
<gene>
    <name evidence="1" type="ordered locus">Acid345_2880</name>
</gene>
<organism evidence="1 2">
    <name type="scientific">Koribacter versatilis (strain Ellin345)</name>
    <dbReference type="NCBI Taxonomy" id="204669"/>
    <lineage>
        <taxon>Bacteria</taxon>
        <taxon>Pseudomonadati</taxon>
        <taxon>Acidobacteriota</taxon>
        <taxon>Terriglobia</taxon>
        <taxon>Terriglobales</taxon>
        <taxon>Candidatus Korobacteraceae</taxon>
        <taxon>Candidatus Korobacter</taxon>
    </lineage>
</organism>
<accession>Q1IML9</accession>
<dbReference type="EnsemblBacteria" id="ABF41881">
    <property type="protein sequence ID" value="ABF41881"/>
    <property type="gene ID" value="Acid345_2880"/>
</dbReference>
<dbReference type="KEGG" id="aba:Acid345_2880"/>
<dbReference type="InterPro" id="IPR003737">
    <property type="entry name" value="GlcNAc_PI_deacetylase-related"/>
</dbReference>
<evidence type="ECO:0000313" key="1">
    <source>
        <dbReference type="EMBL" id="ABF41881.1"/>
    </source>
</evidence>
<dbReference type="GO" id="GO:0016811">
    <property type="term" value="F:hydrolase activity, acting on carbon-nitrogen (but not peptide) bonds, in linear amides"/>
    <property type="evidence" value="ECO:0007669"/>
    <property type="project" value="TreeGrafter"/>
</dbReference>
<sequence>MKRMLVVTAHPDDEVGGFGGTLMKYRADGVETSVISLTAGEAGTHRGHAKSDADLAELRRAELAAAANILKLSQAWVLDYKDGALDRENLYRVVGDLVRRIRELRPQVVLTFGPEGAVTGHPDHSMASAFATLAFQWAGRKNRYADQLWDGLEVHRPQKLYYQTTASLIPDRPPISPAPITCDIDIREWIDEKIRAFKQHSSQAPLFDTFEAYARLRLKESFHLAATTSPRSMEVETDLFTGVEE</sequence>
<proteinExistence type="predicted"/>
<dbReference type="InterPro" id="IPR024078">
    <property type="entry name" value="LmbE-like_dom_sf"/>
</dbReference>
<protein>
    <submittedName>
        <fullName evidence="1">LmbE-like protein</fullName>
    </submittedName>
</protein>
<dbReference type="OrthoDB" id="9815144at2"/>
<dbReference type="Gene3D" id="3.40.50.10320">
    <property type="entry name" value="LmbE-like"/>
    <property type="match status" value="1"/>
</dbReference>
<dbReference type="Pfam" id="PF02585">
    <property type="entry name" value="PIG-L"/>
    <property type="match status" value="1"/>
</dbReference>
<dbReference type="eggNOG" id="COG2120">
    <property type="taxonomic scope" value="Bacteria"/>
</dbReference>
<dbReference type="AlphaFoldDB" id="Q1IML9"/>
<dbReference type="HOGENOM" id="CLU_049311_4_1_0"/>
<dbReference type="PANTHER" id="PTHR12993">
    <property type="entry name" value="N-ACETYLGLUCOSAMINYL-PHOSPHATIDYLINOSITOL DE-N-ACETYLASE-RELATED"/>
    <property type="match status" value="1"/>
</dbReference>
<keyword evidence="2" id="KW-1185">Reference proteome</keyword>
<name>Q1IML9_KORVE</name>
<dbReference type="SUPFAM" id="SSF102588">
    <property type="entry name" value="LmbE-like"/>
    <property type="match status" value="1"/>
</dbReference>
<dbReference type="STRING" id="204669.Acid345_2880"/>
<dbReference type="RefSeq" id="WP_011523682.1">
    <property type="nucleotide sequence ID" value="NC_008009.1"/>
</dbReference>
<reference evidence="1 2" key="1">
    <citation type="journal article" date="2009" name="Appl. Environ. Microbiol.">
        <title>Three genomes from the phylum Acidobacteria provide insight into the lifestyles of these microorganisms in soils.</title>
        <authorList>
            <person name="Ward N.L."/>
            <person name="Challacombe J.F."/>
            <person name="Janssen P.H."/>
            <person name="Henrissat B."/>
            <person name="Coutinho P.M."/>
            <person name="Wu M."/>
            <person name="Xie G."/>
            <person name="Haft D.H."/>
            <person name="Sait M."/>
            <person name="Badger J."/>
            <person name="Barabote R.D."/>
            <person name="Bradley B."/>
            <person name="Brettin T.S."/>
            <person name="Brinkac L.M."/>
            <person name="Bruce D."/>
            <person name="Creasy T."/>
            <person name="Daugherty S.C."/>
            <person name="Davidsen T.M."/>
            <person name="DeBoy R.T."/>
            <person name="Detter J.C."/>
            <person name="Dodson R.J."/>
            <person name="Durkin A.S."/>
            <person name="Ganapathy A."/>
            <person name="Gwinn-Giglio M."/>
            <person name="Han C.S."/>
            <person name="Khouri H."/>
            <person name="Kiss H."/>
            <person name="Kothari S.P."/>
            <person name="Madupu R."/>
            <person name="Nelson K.E."/>
            <person name="Nelson W.C."/>
            <person name="Paulsen I."/>
            <person name="Penn K."/>
            <person name="Ren Q."/>
            <person name="Rosovitz M.J."/>
            <person name="Selengut J.D."/>
            <person name="Shrivastava S."/>
            <person name="Sullivan S.A."/>
            <person name="Tapia R."/>
            <person name="Thompson L.S."/>
            <person name="Watkins K.L."/>
            <person name="Yang Q."/>
            <person name="Yu C."/>
            <person name="Zafar N."/>
            <person name="Zhou L."/>
            <person name="Kuske C.R."/>
        </authorList>
    </citation>
    <scope>NUCLEOTIDE SEQUENCE [LARGE SCALE GENOMIC DNA]</scope>
    <source>
        <strain evidence="1 2">Ellin345</strain>
    </source>
</reference>
<evidence type="ECO:0000313" key="2">
    <source>
        <dbReference type="Proteomes" id="UP000002432"/>
    </source>
</evidence>
<dbReference type="Proteomes" id="UP000002432">
    <property type="component" value="Chromosome"/>
</dbReference>
<dbReference type="PANTHER" id="PTHR12993:SF11">
    <property type="entry name" value="N-ACETYLGLUCOSAMINYL-PHOSPHATIDYLINOSITOL DE-N-ACETYLASE"/>
    <property type="match status" value="1"/>
</dbReference>